<sequence>MKKAVSAREMAFVGGGMGSAKVHCHGLCAAPDGKSSSRRMWNIHHGKLYEYCDTAASSRRSLVVWN</sequence>
<evidence type="ECO:0000313" key="1">
    <source>
        <dbReference type="EMBL" id="CAH0727706.1"/>
    </source>
</evidence>
<evidence type="ECO:0000313" key="2">
    <source>
        <dbReference type="Proteomes" id="UP000838878"/>
    </source>
</evidence>
<protein>
    <submittedName>
        <fullName evidence="1">Uncharacterized protein</fullName>
    </submittedName>
</protein>
<dbReference type="OrthoDB" id="7455964at2759"/>
<dbReference type="EMBL" id="OV170227">
    <property type="protein sequence ID" value="CAH0727706.1"/>
    <property type="molecule type" value="Genomic_DNA"/>
</dbReference>
<dbReference type="AlphaFoldDB" id="A0A8J9YH89"/>
<dbReference type="Proteomes" id="UP000838878">
    <property type="component" value="Chromosome 7"/>
</dbReference>
<organism evidence="1 2">
    <name type="scientific">Brenthis ino</name>
    <name type="common">lesser marbled fritillary</name>
    <dbReference type="NCBI Taxonomy" id="405034"/>
    <lineage>
        <taxon>Eukaryota</taxon>
        <taxon>Metazoa</taxon>
        <taxon>Ecdysozoa</taxon>
        <taxon>Arthropoda</taxon>
        <taxon>Hexapoda</taxon>
        <taxon>Insecta</taxon>
        <taxon>Pterygota</taxon>
        <taxon>Neoptera</taxon>
        <taxon>Endopterygota</taxon>
        <taxon>Lepidoptera</taxon>
        <taxon>Glossata</taxon>
        <taxon>Ditrysia</taxon>
        <taxon>Papilionoidea</taxon>
        <taxon>Nymphalidae</taxon>
        <taxon>Heliconiinae</taxon>
        <taxon>Argynnini</taxon>
        <taxon>Brenthis</taxon>
    </lineage>
</organism>
<feature type="non-terminal residue" evidence="1">
    <location>
        <position position="66"/>
    </location>
</feature>
<gene>
    <name evidence="1" type="ORF">BINO364_LOCUS13010</name>
</gene>
<reference evidence="1" key="1">
    <citation type="submission" date="2021-12" db="EMBL/GenBank/DDBJ databases">
        <authorList>
            <person name="Martin H S."/>
        </authorList>
    </citation>
    <scope>NUCLEOTIDE SEQUENCE</scope>
</reference>
<name>A0A8J9YH89_9NEOP</name>
<proteinExistence type="predicted"/>
<keyword evidence="2" id="KW-1185">Reference proteome</keyword>
<accession>A0A8J9YH89</accession>